<feature type="transmembrane region" description="Helical" evidence="1">
    <location>
        <begin position="73"/>
        <end position="97"/>
    </location>
</feature>
<dbReference type="AlphaFoldDB" id="A0A3C1KPR1"/>
<proteinExistence type="predicted"/>
<keyword evidence="1" id="KW-1133">Transmembrane helix</keyword>
<name>A0A3C1KPR1_9GAMM</name>
<dbReference type="STRING" id="1121937.GCA_000423125_02221"/>
<accession>A0A3C1KPR1</accession>
<reference evidence="2 3" key="1">
    <citation type="journal article" date="2018" name="Nat. Biotechnol.">
        <title>A standardized bacterial taxonomy based on genome phylogeny substantially revises the tree of life.</title>
        <authorList>
            <person name="Parks D.H."/>
            <person name="Chuvochina M."/>
            <person name="Waite D.W."/>
            <person name="Rinke C."/>
            <person name="Skarshewski A."/>
            <person name="Chaumeil P.A."/>
            <person name="Hugenholtz P."/>
        </authorList>
    </citation>
    <scope>NUCLEOTIDE SEQUENCE [LARGE SCALE GENOMIC DNA]</scope>
    <source>
        <strain evidence="2">UBA9158</strain>
    </source>
</reference>
<comment type="caution">
    <text evidence="2">The sequence shown here is derived from an EMBL/GenBank/DDBJ whole genome shotgun (WGS) entry which is preliminary data.</text>
</comment>
<feature type="transmembrane region" description="Helical" evidence="1">
    <location>
        <begin position="35"/>
        <end position="53"/>
    </location>
</feature>
<dbReference type="Proteomes" id="UP000259273">
    <property type="component" value="Unassembled WGS sequence"/>
</dbReference>
<evidence type="ECO:0000256" key="1">
    <source>
        <dbReference type="SAM" id="Phobius"/>
    </source>
</evidence>
<protein>
    <recommendedName>
        <fullName evidence="4">Disulfide bond formation protein B</fullName>
    </recommendedName>
</protein>
<organism evidence="2 3">
    <name type="scientific">Haliea salexigens</name>
    <dbReference type="NCBI Taxonomy" id="287487"/>
    <lineage>
        <taxon>Bacteria</taxon>
        <taxon>Pseudomonadati</taxon>
        <taxon>Pseudomonadota</taxon>
        <taxon>Gammaproteobacteria</taxon>
        <taxon>Cellvibrionales</taxon>
        <taxon>Halieaceae</taxon>
        <taxon>Haliea</taxon>
    </lineage>
</organism>
<dbReference type="EMBL" id="DMND01000177">
    <property type="protein sequence ID" value="HAN28647.1"/>
    <property type="molecule type" value="Genomic_DNA"/>
</dbReference>
<feature type="transmembrane region" description="Helical" evidence="1">
    <location>
        <begin position="6"/>
        <end position="28"/>
    </location>
</feature>
<evidence type="ECO:0000313" key="3">
    <source>
        <dbReference type="Proteomes" id="UP000259273"/>
    </source>
</evidence>
<gene>
    <name evidence="2" type="ORF">DCP75_13160</name>
</gene>
<keyword evidence="1" id="KW-0472">Membrane</keyword>
<sequence length="103" mass="11879">MDWFDVVYACPFCQVQRTVIGLLGAFMLLGSSHFLVKYFASVIGFFGAGVAMMQHFRGWVKIHKGEFSWYEPIYLDAFLLSCFALFIIIAQIWLLCLRNVKEP</sequence>
<evidence type="ECO:0000313" key="2">
    <source>
        <dbReference type="EMBL" id="HAN28647.1"/>
    </source>
</evidence>
<keyword evidence="1" id="KW-0812">Transmembrane</keyword>
<evidence type="ECO:0008006" key="4">
    <source>
        <dbReference type="Google" id="ProtNLM"/>
    </source>
</evidence>